<reference evidence="1" key="1">
    <citation type="submission" date="2021-02" db="EMBL/GenBank/DDBJ databases">
        <title>Fulvivirga sp. S481 isolated from sea water.</title>
        <authorList>
            <person name="Bae S.S."/>
            <person name="Baek K."/>
        </authorList>
    </citation>
    <scope>NUCLEOTIDE SEQUENCE</scope>
    <source>
        <strain evidence="1">S481</strain>
    </source>
</reference>
<accession>A0A974WG44</accession>
<gene>
    <name evidence="1" type="ORF">JR347_01770</name>
</gene>
<evidence type="ECO:0008006" key="3">
    <source>
        <dbReference type="Google" id="ProtNLM"/>
    </source>
</evidence>
<dbReference type="EMBL" id="CP070608">
    <property type="protein sequence ID" value="QSE97843.1"/>
    <property type="molecule type" value="Genomic_DNA"/>
</dbReference>
<organism evidence="1 2">
    <name type="scientific">Fulvivirga lutea</name>
    <dbReference type="NCBI Taxonomy" id="2810512"/>
    <lineage>
        <taxon>Bacteria</taxon>
        <taxon>Pseudomonadati</taxon>
        <taxon>Bacteroidota</taxon>
        <taxon>Cytophagia</taxon>
        <taxon>Cytophagales</taxon>
        <taxon>Fulvivirgaceae</taxon>
        <taxon>Fulvivirga</taxon>
    </lineage>
</organism>
<keyword evidence="2" id="KW-1185">Reference proteome</keyword>
<dbReference type="RefSeq" id="WP_205722351.1">
    <property type="nucleotide sequence ID" value="NZ_CP070608.1"/>
</dbReference>
<evidence type="ECO:0000313" key="1">
    <source>
        <dbReference type="EMBL" id="QSE97843.1"/>
    </source>
</evidence>
<sequence length="201" mass="23258">MRNYYYPLLLLMNWIMASNAYGQMPVKVSLFSEATSVPFDKVITTPIHPGVQLGTDFHWKESKHIKLFPSVNIGYMFHNKLFQGVYINGELGLDYKFSFGLNIKTALGIGYLHTFTTQQEFQFENGRYVSKRDRGNARIMPSFSVGVGYNLKKNESRSAEIFILHQTWLEYPYSPGFIPLMAHTNFHVGSKFYPFNKNNKK</sequence>
<dbReference type="AlphaFoldDB" id="A0A974WG44"/>
<protein>
    <recommendedName>
        <fullName evidence="3">Outer membrane protein beta-barrel domain-containing protein</fullName>
    </recommendedName>
</protein>
<dbReference type="KEGG" id="fuv:JR347_01770"/>
<proteinExistence type="predicted"/>
<dbReference type="Proteomes" id="UP000662783">
    <property type="component" value="Chromosome"/>
</dbReference>
<name>A0A974WG44_9BACT</name>
<evidence type="ECO:0000313" key="2">
    <source>
        <dbReference type="Proteomes" id="UP000662783"/>
    </source>
</evidence>